<dbReference type="AlphaFoldDB" id="A0A327NHX9"/>
<proteinExistence type="predicted"/>
<evidence type="ECO:0000313" key="1">
    <source>
        <dbReference type="EMBL" id="RAI74852.1"/>
    </source>
</evidence>
<sequence>MITYADSGTSSFRFLKQDTIGGLYYRTTETTYKVVDVDLDNKDLTHYLVKFSTVTDAGTQLEGQTRTIRFALSPLDNPSKTILTAKHDCDELTFDWQHYQTIKHGCCGSLDQIKYYDYQNKLLIEGDSKIMAASIPNQFTFYLAFQAEPSSDTTTIGTLNLSYSSSEAYHIKIKALHAASENCGPVVPILSLRSSSPKDTYNEGLKQYDLWSLEHSKSPRELNKLTIRVNFDCDPRLGVIDIPLIDGRPFGKSELNQVYWVNGRYKQ</sequence>
<gene>
    <name evidence="1" type="ORF">HMF3257_12510</name>
</gene>
<organism evidence="1 2">
    <name type="scientific">Spirosoma telluris</name>
    <dbReference type="NCBI Taxonomy" id="2183553"/>
    <lineage>
        <taxon>Bacteria</taxon>
        <taxon>Pseudomonadati</taxon>
        <taxon>Bacteroidota</taxon>
        <taxon>Cytophagia</taxon>
        <taxon>Cytophagales</taxon>
        <taxon>Cytophagaceae</taxon>
        <taxon>Spirosoma</taxon>
    </lineage>
</organism>
<dbReference type="EMBL" id="QLII01000001">
    <property type="protein sequence ID" value="RAI74852.1"/>
    <property type="molecule type" value="Genomic_DNA"/>
</dbReference>
<protein>
    <submittedName>
        <fullName evidence="1">Uncharacterized protein</fullName>
    </submittedName>
</protein>
<name>A0A327NHX9_9BACT</name>
<evidence type="ECO:0000313" key="2">
    <source>
        <dbReference type="Proteomes" id="UP000249016"/>
    </source>
</evidence>
<comment type="caution">
    <text evidence="1">The sequence shown here is derived from an EMBL/GenBank/DDBJ whole genome shotgun (WGS) entry which is preliminary data.</text>
</comment>
<reference evidence="1 2" key="1">
    <citation type="submission" date="2018-06" db="EMBL/GenBank/DDBJ databases">
        <title>Spirosoma sp. HMF3257 Genome sequencing and assembly.</title>
        <authorList>
            <person name="Kang H."/>
            <person name="Cha I."/>
            <person name="Kim H."/>
            <person name="Kang J."/>
            <person name="Joh K."/>
        </authorList>
    </citation>
    <scope>NUCLEOTIDE SEQUENCE [LARGE SCALE GENOMIC DNA]</scope>
    <source>
        <strain evidence="1 2">HMF3257</strain>
    </source>
</reference>
<dbReference type="Proteomes" id="UP000249016">
    <property type="component" value="Unassembled WGS sequence"/>
</dbReference>
<keyword evidence="2" id="KW-1185">Reference proteome</keyword>
<accession>A0A327NHX9</accession>